<dbReference type="InterPro" id="IPR001360">
    <property type="entry name" value="Glyco_hydro_1"/>
</dbReference>
<proteinExistence type="inferred from homology"/>
<dbReference type="GO" id="GO:0008422">
    <property type="term" value="F:beta-glucosidase activity"/>
    <property type="evidence" value="ECO:0007669"/>
    <property type="project" value="TreeGrafter"/>
</dbReference>
<keyword evidence="3 5" id="KW-0326">Glycosidase</keyword>
<dbReference type="InterPro" id="IPR017853">
    <property type="entry name" value="GH"/>
</dbReference>
<dbReference type="AlphaFoldDB" id="A0A1V9RA00"/>
<evidence type="ECO:0000313" key="7">
    <source>
        <dbReference type="Proteomes" id="UP000192575"/>
    </source>
</evidence>
<evidence type="ECO:0000256" key="4">
    <source>
        <dbReference type="RuleBase" id="RU003690"/>
    </source>
</evidence>
<dbReference type="PANTHER" id="PTHR10353">
    <property type="entry name" value="GLYCOSYL HYDROLASE"/>
    <property type="match status" value="1"/>
</dbReference>
<dbReference type="GO" id="GO:0005829">
    <property type="term" value="C:cytosol"/>
    <property type="evidence" value="ECO:0007669"/>
    <property type="project" value="TreeGrafter"/>
</dbReference>
<dbReference type="GO" id="GO:0016052">
    <property type="term" value="P:carbohydrate catabolic process"/>
    <property type="evidence" value="ECO:0007669"/>
    <property type="project" value="TreeGrafter"/>
</dbReference>
<dbReference type="InterPro" id="IPR033132">
    <property type="entry name" value="GH_1_N_CS"/>
</dbReference>
<dbReference type="Proteomes" id="UP000192575">
    <property type="component" value="Unassembled WGS sequence"/>
</dbReference>
<dbReference type="Pfam" id="PF00232">
    <property type="entry name" value="Glyco_hydro_1"/>
    <property type="match status" value="1"/>
</dbReference>
<evidence type="ECO:0000313" key="6">
    <source>
        <dbReference type="EMBL" id="OQQ89893.1"/>
    </source>
</evidence>
<dbReference type="PROSITE" id="PS00572">
    <property type="entry name" value="GLYCOSYL_HYDROL_F1_1"/>
    <property type="match status" value="1"/>
</dbReference>
<evidence type="ECO:0000256" key="3">
    <source>
        <dbReference type="ARBA" id="ARBA00023295"/>
    </source>
</evidence>
<keyword evidence="2 5" id="KW-0378">Hydrolase</keyword>
<dbReference type="NCBIfam" id="NF007158">
    <property type="entry name" value="PRK09593.1"/>
    <property type="match status" value="1"/>
</dbReference>
<sequence>MTDFPKEFLWGGATAANQLEGAYLEDGKGLSIADALPGGPKRFEIAYNPEFNWEINLEKYTYPNHEGIDYYHRFKEDIKLFSEMGFKCYRFSIAWSRIFPKGDELEPNEKGLVFYDQVIDECLKYNIEPVITISHYEMPLNLVTTYGGWKNRKLIKFYEKYARVVLERYASRVKYWMTFNEINSALHFSVMSQGLVTSNGSEEKKNIYQAWHNQFVAGAKAVKIAHELRSDIQIGCMVLYATMYAYDANPVNQVARLKENQEFNQFCTDVQVRGKYPSYTNSLLQKYGFTLDDLDIQADDLQVLENNPVDYIGFSYYMSTAIDETNEEAETANGNLVGGVKNPFLEASDWGWQIDPTGLRIALNEMYGRYQKPLFVVENGLGAYDKLDENNYVNDTYRIDYLRKHIKAIREALNDGVNVMGYTPWGCIDLVSASTGQMSKRYGFIYVDKNDDGTGSFNRYKKESFNWYKKVITSNGKDLD</sequence>
<reference evidence="6 7" key="1">
    <citation type="submission" date="2017-03" db="EMBL/GenBank/DDBJ databases">
        <title>Phylogenomics and comparative genomics of Lactobacillus salivarius, a mammalian gut commensal.</title>
        <authorList>
            <person name="Harris H.M."/>
        </authorList>
    </citation>
    <scope>NUCLEOTIDE SEQUENCE [LARGE SCALE GENOMIC DNA]</scope>
    <source>
        <strain evidence="6 7">JCM 1047</strain>
    </source>
</reference>
<dbReference type="PANTHER" id="PTHR10353:SF122">
    <property type="entry name" value="6-PHOSPHO-BETA-GLUCOSIDASE ASCB-RELATED"/>
    <property type="match status" value="1"/>
</dbReference>
<dbReference type="Gene3D" id="3.20.20.80">
    <property type="entry name" value="Glycosidases"/>
    <property type="match status" value="1"/>
</dbReference>
<evidence type="ECO:0000256" key="2">
    <source>
        <dbReference type="ARBA" id="ARBA00022801"/>
    </source>
</evidence>
<dbReference type="SUPFAM" id="SSF51445">
    <property type="entry name" value="(Trans)glycosidases"/>
    <property type="match status" value="1"/>
</dbReference>
<protein>
    <submittedName>
        <fullName evidence="6">6-phospho-beta-glucosidase</fullName>
    </submittedName>
</protein>
<dbReference type="FunFam" id="3.20.20.80:FF:000004">
    <property type="entry name" value="Beta-glucosidase 6-phospho-beta-glucosidase"/>
    <property type="match status" value="1"/>
</dbReference>
<dbReference type="PRINTS" id="PR00131">
    <property type="entry name" value="GLHYDRLASE1"/>
</dbReference>
<comment type="similarity">
    <text evidence="1 4">Belongs to the glycosyl hydrolase 1 family.</text>
</comment>
<dbReference type="EMBL" id="NBEF01000025">
    <property type="protein sequence ID" value="OQQ89893.1"/>
    <property type="molecule type" value="Genomic_DNA"/>
</dbReference>
<gene>
    <name evidence="6" type="ORF">B6U56_08625</name>
</gene>
<evidence type="ECO:0000256" key="1">
    <source>
        <dbReference type="ARBA" id="ARBA00010838"/>
    </source>
</evidence>
<dbReference type="InterPro" id="IPR018120">
    <property type="entry name" value="Glyco_hydro_1_AS"/>
</dbReference>
<name>A0A1V9RA00_9LACO</name>
<accession>A0A1V9RA00</accession>
<organism evidence="6 7">
    <name type="scientific">Ligilactobacillus salivarius</name>
    <dbReference type="NCBI Taxonomy" id="1624"/>
    <lineage>
        <taxon>Bacteria</taxon>
        <taxon>Bacillati</taxon>
        <taxon>Bacillota</taxon>
        <taxon>Bacilli</taxon>
        <taxon>Lactobacillales</taxon>
        <taxon>Lactobacillaceae</taxon>
        <taxon>Ligilactobacillus</taxon>
    </lineage>
</organism>
<comment type="caution">
    <text evidence="6">The sequence shown here is derived from an EMBL/GenBank/DDBJ whole genome shotgun (WGS) entry which is preliminary data.</text>
</comment>
<dbReference type="RefSeq" id="WP_081535222.1">
    <property type="nucleotide sequence ID" value="NZ_CP047412.1"/>
</dbReference>
<evidence type="ECO:0000256" key="5">
    <source>
        <dbReference type="RuleBase" id="RU004468"/>
    </source>
</evidence>
<dbReference type="PROSITE" id="PS00653">
    <property type="entry name" value="GLYCOSYL_HYDROL_F1_2"/>
    <property type="match status" value="1"/>
</dbReference>